<dbReference type="Gene3D" id="1.10.8.60">
    <property type="match status" value="1"/>
</dbReference>
<dbReference type="Gene3D" id="3.40.50.300">
    <property type="entry name" value="P-loop containing nucleotide triphosphate hydrolases"/>
    <property type="match status" value="1"/>
</dbReference>
<evidence type="ECO:0000259" key="8">
    <source>
        <dbReference type="SMART" id="SM00382"/>
    </source>
</evidence>
<dbReference type="GO" id="GO:0005524">
    <property type="term" value="F:ATP binding"/>
    <property type="evidence" value="ECO:0007669"/>
    <property type="project" value="UniProtKB-KW"/>
</dbReference>
<accession>A0A4D6X1Q9</accession>
<proteinExistence type="inferred from homology"/>
<evidence type="ECO:0000256" key="4">
    <source>
        <dbReference type="ARBA" id="ARBA00022741"/>
    </source>
</evidence>
<reference evidence="9" key="2">
    <citation type="submission" date="2019-04" db="EMBL/GenBank/DDBJ databases">
        <authorList>
            <person name="Pasella M."/>
        </authorList>
    </citation>
    <scope>NUCLEOTIDE SEQUENCE</scope>
    <source>
        <strain evidence="9">PD2941_1</strain>
    </source>
</reference>
<evidence type="ECO:0000256" key="6">
    <source>
        <dbReference type="ARBA" id="ARBA00038088"/>
    </source>
</evidence>
<geneLocation type="plastid" evidence="9"/>
<dbReference type="PANTHER" id="PTHR42960:SF1">
    <property type="entry name" value="YCF46 PROTEIN"/>
    <property type="match status" value="1"/>
</dbReference>
<protein>
    <recommendedName>
        <fullName evidence="7">Uncharacterized AAA domain-containing protein ycf46</fullName>
    </recommendedName>
</protein>
<organism evidence="9">
    <name type="scientific">Pleonosporium borreri</name>
    <dbReference type="NCBI Taxonomy" id="2575635"/>
    <lineage>
        <taxon>Eukaryota</taxon>
        <taxon>Rhodophyta</taxon>
        <taxon>Florideophyceae</taxon>
        <taxon>Rhodymeniophycidae</taxon>
        <taxon>Ceramiales</taxon>
        <taxon>Ceramiaceae</taxon>
        <taxon>Pleonosporium</taxon>
    </lineage>
</organism>
<dbReference type="SUPFAM" id="SSF52540">
    <property type="entry name" value="P-loop containing nucleoside triphosphate hydrolases"/>
    <property type="match status" value="1"/>
</dbReference>
<dbReference type="AlphaFoldDB" id="A0A4D6X1Q9"/>
<dbReference type="EMBL" id="MK814700">
    <property type="protein sequence ID" value="QCI07755.1"/>
    <property type="molecule type" value="Genomic_DNA"/>
</dbReference>
<dbReference type="GO" id="GO:0016887">
    <property type="term" value="F:ATP hydrolysis activity"/>
    <property type="evidence" value="ECO:0007669"/>
    <property type="project" value="InterPro"/>
</dbReference>
<dbReference type="InterPro" id="IPR027417">
    <property type="entry name" value="P-loop_NTPase"/>
</dbReference>
<keyword evidence="5" id="KW-0067">ATP-binding</keyword>
<gene>
    <name evidence="9" type="primary">ycf46</name>
</gene>
<name>A0A4D6X1Q9_9FLOR</name>
<dbReference type="InterPro" id="IPR003593">
    <property type="entry name" value="AAA+_ATPase"/>
</dbReference>
<keyword evidence="3 9" id="KW-0934">Plastid</keyword>
<dbReference type="InterPro" id="IPR052381">
    <property type="entry name" value="AAA_domain_protein"/>
</dbReference>
<dbReference type="GO" id="GO:0009507">
    <property type="term" value="C:chloroplast"/>
    <property type="evidence" value="ECO:0007669"/>
    <property type="project" value="UniProtKB-SubCell"/>
</dbReference>
<evidence type="ECO:0000256" key="2">
    <source>
        <dbReference type="ARBA" id="ARBA00022528"/>
    </source>
</evidence>
<evidence type="ECO:0000256" key="1">
    <source>
        <dbReference type="ARBA" id="ARBA00004229"/>
    </source>
</evidence>
<keyword evidence="2" id="KW-0150">Chloroplast</keyword>
<dbReference type="PANTHER" id="PTHR42960">
    <property type="entry name" value="YCF46 PROTEIN"/>
    <property type="match status" value="1"/>
</dbReference>
<keyword evidence="4" id="KW-0547">Nucleotide-binding</keyword>
<evidence type="ECO:0000313" key="9">
    <source>
        <dbReference type="EMBL" id="QCI07755.1"/>
    </source>
</evidence>
<feature type="domain" description="AAA+ ATPase" evidence="8">
    <location>
        <begin position="255"/>
        <end position="390"/>
    </location>
</feature>
<evidence type="ECO:0000256" key="3">
    <source>
        <dbReference type="ARBA" id="ARBA00022640"/>
    </source>
</evidence>
<comment type="similarity">
    <text evidence="6">Belongs to the AAA ATPase family. Highly divergent.</text>
</comment>
<evidence type="ECO:0000256" key="7">
    <source>
        <dbReference type="ARBA" id="ARBA00040480"/>
    </source>
</evidence>
<dbReference type="SMART" id="SM00382">
    <property type="entry name" value="AAA"/>
    <property type="match status" value="1"/>
</dbReference>
<evidence type="ECO:0000256" key="5">
    <source>
        <dbReference type="ARBA" id="ARBA00022840"/>
    </source>
</evidence>
<reference evidence="9" key="1">
    <citation type="journal article" date="2019" name="Mol. Phylogenet. Evol.">
        <title>Morphological evolution and classification of the red algal order Ceramiales inferred using plastid phylogenomics.</title>
        <authorList>
            <person name="Diaz-Tapia P."/>
            <person name="Pasella M.M."/>
            <person name="Verbruggen H."/>
            <person name="Maggs C.A."/>
        </authorList>
    </citation>
    <scope>NUCLEOTIDE SEQUENCE</scope>
    <source>
        <strain evidence="9">PD2941_1</strain>
    </source>
</reference>
<comment type="subcellular location">
    <subcellularLocation>
        <location evidence="1">Plastid</location>
        <location evidence="1">Chloroplast</location>
    </subcellularLocation>
</comment>
<sequence length="486" mass="56829">MNFYQRINNLFSSNNFLICIITQEEERLEYILNNISYQQFKKNIYTWNFIDGYNNIPDKRYLAAKNPLEALNIIETYDKKIKKIFLLKDFDNFINDISIARKLKNLYQYLKSYNTYIIISCSNIKIPITLNQYLSLIELPLPSKKEIKLELNRITSIININNVTQNQLLNAYQGFSIEQIRKSIAKIISCHIKTSNLIEIILQEKKNIIKQTNLLEFHNSQEKLEDIGGLKNLKLWLKKRQYSFSFEAKNYGIPKPKGILLVGIQGTGKSLCAKVIGLEWHLPLLKLDIGKIFAGIIGESESRMREMIKLTEKMSPCILWIDEIDKIFTKNYNNNDSGTTNRVMNTFITWLSEKNNAVFIVATANNVSNLPTEILRKGRFDEIFFLNLPNFEERIKIFKIYLQKLRPLTWDQYNIFYLSKISCQFSGAEIYQSIIEAMYNAFYESREFNTEDIVNAIEDLIPLAIIDEHTIKNLQQLVNHGKIRLA</sequence>
<dbReference type="InterPro" id="IPR003959">
    <property type="entry name" value="ATPase_AAA_core"/>
</dbReference>
<dbReference type="Pfam" id="PF00004">
    <property type="entry name" value="AAA"/>
    <property type="match status" value="1"/>
</dbReference>